<keyword evidence="2" id="KW-1185">Reference proteome</keyword>
<dbReference type="InterPro" id="IPR029058">
    <property type="entry name" value="AB_hydrolase_fold"/>
</dbReference>
<dbReference type="EMBL" id="JAGSOV010000071">
    <property type="protein sequence ID" value="MCO1659851.1"/>
    <property type="molecule type" value="Genomic_DNA"/>
</dbReference>
<accession>A0ABT1A9X3</accession>
<dbReference type="GO" id="GO:0016787">
    <property type="term" value="F:hydrolase activity"/>
    <property type="evidence" value="ECO:0007669"/>
    <property type="project" value="UniProtKB-KW"/>
</dbReference>
<comment type="caution">
    <text evidence="1">The sequence shown here is derived from an EMBL/GenBank/DDBJ whole genome shotgun (WGS) entry which is preliminary data.</text>
</comment>
<proteinExistence type="predicted"/>
<organism evidence="1 2">
    <name type="scientific">Pseudonocardia humida</name>
    <dbReference type="NCBI Taxonomy" id="2800819"/>
    <lineage>
        <taxon>Bacteria</taxon>
        <taxon>Bacillati</taxon>
        <taxon>Actinomycetota</taxon>
        <taxon>Actinomycetes</taxon>
        <taxon>Pseudonocardiales</taxon>
        <taxon>Pseudonocardiaceae</taxon>
        <taxon>Pseudonocardia</taxon>
    </lineage>
</organism>
<gene>
    <name evidence="1" type="ORF">KDL28_32790</name>
</gene>
<evidence type="ECO:0000313" key="2">
    <source>
        <dbReference type="Proteomes" id="UP001165283"/>
    </source>
</evidence>
<dbReference type="Proteomes" id="UP001165283">
    <property type="component" value="Unassembled WGS sequence"/>
</dbReference>
<dbReference type="RefSeq" id="WP_252444913.1">
    <property type="nucleotide sequence ID" value="NZ_JAGSOV010000071.1"/>
</dbReference>
<reference evidence="1" key="1">
    <citation type="submission" date="2021-04" db="EMBL/GenBank/DDBJ databases">
        <title>Pseudonocardia sp. nov., isolated from sandy soil of mangrove forest.</title>
        <authorList>
            <person name="Zan Z."/>
            <person name="Huang R."/>
            <person name="Liu W."/>
        </authorList>
    </citation>
    <scope>NUCLEOTIDE SEQUENCE</scope>
    <source>
        <strain evidence="1">S2-4</strain>
    </source>
</reference>
<keyword evidence="1" id="KW-0378">Hydrolase</keyword>
<dbReference type="SUPFAM" id="SSF53474">
    <property type="entry name" value="alpha/beta-Hydrolases"/>
    <property type="match status" value="1"/>
</dbReference>
<dbReference type="Gene3D" id="3.40.50.1820">
    <property type="entry name" value="alpha/beta hydrolase"/>
    <property type="match status" value="1"/>
</dbReference>
<protein>
    <submittedName>
        <fullName evidence="1">Alpha/beta hydrolase</fullName>
    </submittedName>
</protein>
<evidence type="ECO:0000313" key="1">
    <source>
        <dbReference type="EMBL" id="MCO1659851.1"/>
    </source>
</evidence>
<sequence length="421" mass="44462">MTRAAVGLGAGRYLAAGRRPGSTTTSVHELTTADGATVRGVLATVPGATTVVCLMHPRQDLTHHPLAPVLLGAGAAVWTQQSRSVNNDLTLVHEQALLDAAAGLRFLRERGFASVVTLGHSGGGPLYAFYLEQAGLAPADRIATTPGGRPSGLPEAELPTADGAVFLAPHPGQGRLLLGCIDPSVADESDPLSVVPELDPFDPANGFAEPPASSSYSAEFLARYREAQRARVARIDAVAREHLARAAEAREAFRRTGAARDRRRAIAPRIITVFRTDADPRTVDLSLDPSDRPYGSLFGRRPDLIDYGQVGFGRLTTPEAWLSTWSGLSSHADFVRCAPGVTVPTLFLEVTGDQAAFPADSARMAGALGATDLTRRAVRGLHFGGAIVEGEPTGNERAGEAVATWLAERFELRPPGHPSMP</sequence>
<name>A0ABT1A9X3_9PSEU</name>